<organism evidence="1 2">
    <name type="scientific">Algimonas porphyrae</name>
    <dbReference type="NCBI Taxonomy" id="1128113"/>
    <lineage>
        <taxon>Bacteria</taxon>
        <taxon>Pseudomonadati</taxon>
        <taxon>Pseudomonadota</taxon>
        <taxon>Alphaproteobacteria</taxon>
        <taxon>Maricaulales</taxon>
        <taxon>Robiginitomaculaceae</taxon>
        <taxon>Algimonas</taxon>
    </lineage>
</organism>
<proteinExistence type="predicted"/>
<evidence type="ECO:0000313" key="1">
    <source>
        <dbReference type="EMBL" id="GLQ19197.1"/>
    </source>
</evidence>
<reference evidence="1" key="2">
    <citation type="submission" date="2023-01" db="EMBL/GenBank/DDBJ databases">
        <title>Draft genome sequence of Algimonas porphyrae strain NBRC 108216.</title>
        <authorList>
            <person name="Sun Q."/>
            <person name="Mori K."/>
        </authorList>
    </citation>
    <scope>NUCLEOTIDE SEQUENCE</scope>
    <source>
        <strain evidence="1">NBRC 108216</strain>
    </source>
</reference>
<name>A0ABQ5UVS9_9PROT</name>
<sequence length="284" mass="31589">MQGGFYIKEYTMQRFTERTGLIEKPQQLKLGEIPDGFRNIVHLSMIEALEHVRLYGSMGGYYLSPEGKELFRDFTVIELGKPVAKNMKYEAAERIADSIHLSAFPKLFDYLEYFMERDTSGRCADRIATACVKHAVAYRVRNRHFIAIGNNEQAEAFESAFEITRNSSANGASAHLEQAARALAQQKYADSVRESISAVESTVRFLTGSSGTLGELLSSLKKKKALHPALADSFSKMYGYTSDVDGIRHSLIHEDTASVSEAEALYMIGACSSFISYLLTTEAS</sequence>
<keyword evidence="2" id="KW-1185">Reference proteome</keyword>
<comment type="caution">
    <text evidence="1">The sequence shown here is derived from an EMBL/GenBank/DDBJ whole genome shotgun (WGS) entry which is preliminary data.</text>
</comment>
<dbReference type="Proteomes" id="UP001161390">
    <property type="component" value="Unassembled WGS sequence"/>
</dbReference>
<accession>A0ABQ5UVS9</accession>
<reference evidence="1" key="1">
    <citation type="journal article" date="2014" name="Int. J. Syst. Evol. Microbiol.">
        <title>Complete genome of a new Firmicutes species belonging to the dominant human colonic microbiota ('Ruminococcus bicirculans') reveals two chromosomes and a selective capacity to utilize plant glucans.</title>
        <authorList>
            <consortium name="NISC Comparative Sequencing Program"/>
            <person name="Wegmann U."/>
            <person name="Louis P."/>
            <person name="Goesmann A."/>
            <person name="Henrissat B."/>
            <person name="Duncan S.H."/>
            <person name="Flint H.J."/>
        </authorList>
    </citation>
    <scope>NUCLEOTIDE SEQUENCE</scope>
    <source>
        <strain evidence="1">NBRC 108216</strain>
    </source>
</reference>
<protein>
    <submittedName>
        <fullName evidence="1">Uncharacterized protein</fullName>
    </submittedName>
</protein>
<evidence type="ECO:0000313" key="2">
    <source>
        <dbReference type="Proteomes" id="UP001161390"/>
    </source>
</evidence>
<dbReference type="EMBL" id="BSNJ01000001">
    <property type="protein sequence ID" value="GLQ19197.1"/>
    <property type="molecule type" value="Genomic_DNA"/>
</dbReference>
<gene>
    <name evidence="1" type="ORF">GCM10007854_01520</name>
</gene>